<comment type="caution">
    <text evidence="3">The sequence shown here is derived from an EMBL/GenBank/DDBJ whole genome shotgun (WGS) entry which is preliminary data.</text>
</comment>
<evidence type="ECO:0008006" key="5">
    <source>
        <dbReference type="Google" id="ProtNLM"/>
    </source>
</evidence>
<gene>
    <name evidence="3" type="ORF">ANME2D_01878</name>
</gene>
<sequence precursor="true">MNKIMIAVLIFTILLIPGISSAQDARLALNPPPSYYGNITVNEEPATAGTTIIARIGEEERGSITTTESSFYGDNPGATKLWIRGYYNEIGSTVTFYVNGVAAQQTAQLPGAGVTERVDLTFVGVPTPAEPDGGDSGGSGSSAGGSGSSNGTGGSTGEPSDNVLKHLTIYGTLIADTNVPYNFSNVPELGVYEILATGKENESDVAIRVELLKDQSKLVIMPPDGTVYKNLNIWAGTDKVKEALIRFRVENSWITSEGLESSSVSMYRWDGSKWDRLETNEITKDESYTYYEAKTYAFSPFTISGLKVSRSEGMVREPGVTQPETTSEDTDPLRSSGELPVKAKINPAIVIGVIIALLAIAAVLYFKRK</sequence>
<keyword evidence="2" id="KW-0472">Membrane</keyword>
<dbReference type="OrthoDB" id="103676at2157"/>
<evidence type="ECO:0000313" key="3">
    <source>
        <dbReference type="EMBL" id="KCZ71823.1"/>
    </source>
</evidence>
<feature type="compositionally biased region" description="Gly residues" evidence="1">
    <location>
        <begin position="134"/>
        <end position="156"/>
    </location>
</feature>
<name>A0A062V5F4_9EURY</name>
<dbReference type="EMBL" id="JMIY01000004">
    <property type="protein sequence ID" value="KCZ71823.1"/>
    <property type="molecule type" value="Genomic_DNA"/>
</dbReference>
<feature type="region of interest" description="Disordered" evidence="1">
    <location>
        <begin position="124"/>
        <end position="160"/>
    </location>
</feature>
<accession>A0A062V5F4</accession>
<evidence type="ECO:0000256" key="1">
    <source>
        <dbReference type="SAM" id="MobiDB-lite"/>
    </source>
</evidence>
<reference evidence="3 4" key="1">
    <citation type="journal article" date="2013" name="Nature">
        <title>Anaerobic oxidation of methane coupled to nitrate reduction in a novel archaeal lineage.</title>
        <authorList>
            <person name="Haroon M.F."/>
            <person name="Hu S."/>
            <person name="Shi Y."/>
            <person name="Imelfort M."/>
            <person name="Keller J."/>
            <person name="Hugenholtz P."/>
            <person name="Yuan Z."/>
            <person name="Tyson G.W."/>
        </authorList>
    </citation>
    <scope>NUCLEOTIDE SEQUENCE [LARGE SCALE GENOMIC DNA]</scope>
    <source>
        <strain evidence="3 4">ANME-2d</strain>
    </source>
</reference>
<dbReference type="NCBIfam" id="TIGR04213">
    <property type="entry name" value="PGF_pre_PGF"/>
    <property type="match status" value="1"/>
</dbReference>
<keyword evidence="4" id="KW-1185">Reference proteome</keyword>
<dbReference type="Proteomes" id="UP000027153">
    <property type="component" value="Unassembled WGS sequence"/>
</dbReference>
<evidence type="ECO:0000256" key="2">
    <source>
        <dbReference type="SAM" id="Phobius"/>
    </source>
</evidence>
<protein>
    <recommendedName>
        <fullName evidence="5">PGF-pre-PGF domain-containing protein</fullName>
    </recommendedName>
</protein>
<proteinExistence type="predicted"/>
<dbReference type="AlphaFoldDB" id="A0A062V5F4"/>
<feature type="transmembrane region" description="Helical" evidence="2">
    <location>
        <begin position="345"/>
        <end position="366"/>
    </location>
</feature>
<feature type="region of interest" description="Disordered" evidence="1">
    <location>
        <begin position="314"/>
        <end position="337"/>
    </location>
</feature>
<keyword evidence="2" id="KW-0812">Transmembrane</keyword>
<keyword evidence="2" id="KW-1133">Transmembrane helix</keyword>
<dbReference type="InterPro" id="IPR026453">
    <property type="entry name" value="PGF_pre_PGF"/>
</dbReference>
<evidence type="ECO:0000313" key="4">
    <source>
        <dbReference type="Proteomes" id="UP000027153"/>
    </source>
</evidence>
<dbReference type="RefSeq" id="WP_048090818.1">
    <property type="nucleotide sequence ID" value="NZ_JMIY01000004.1"/>
</dbReference>
<organism evidence="3 4">
    <name type="scientific">Candidatus Methanoperedens nitratireducens</name>
    <dbReference type="NCBI Taxonomy" id="1392998"/>
    <lineage>
        <taxon>Archaea</taxon>
        <taxon>Methanobacteriati</taxon>
        <taxon>Methanobacteriota</taxon>
        <taxon>Stenosarchaea group</taxon>
        <taxon>Methanomicrobia</taxon>
        <taxon>Methanosarcinales</taxon>
        <taxon>ANME-2 cluster</taxon>
        <taxon>Candidatus Methanoperedentaceae</taxon>
        <taxon>Candidatus Methanoperedens</taxon>
    </lineage>
</organism>